<reference evidence="1" key="1">
    <citation type="journal article" date="2015" name="Nature">
        <title>Complex archaea that bridge the gap between prokaryotes and eukaryotes.</title>
        <authorList>
            <person name="Spang A."/>
            <person name="Saw J.H."/>
            <person name="Jorgensen S.L."/>
            <person name="Zaremba-Niedzwiedzka K."/>
            <person name="Martijn J."/>
            <person name="Lind A.E."/>
            <person name="van Eijk R."/>
            <person name="Schleper C."/>
            <person name="Guy L."/>
            <person name="Ettema T.J."/>
        </authorList>
    </citation>
    <scope>NUCLEOTIDE SEQUENCE</scope>
</reference>
<evidence type="ECO:0000313" key="1">
    <source>
        <dbReference type="EMBL" id="KKM91202.1"/>
    </source>
</evidence>
<sequence length="141" mass="16427">MPKTVKIKTEVYCTLQVEGVHNWSECDLEEVIYLRDLHRHVFHIKAHKTVSHDDRDQEFIMLKHNIQYYLLNTYASEGQDGHFMDDYVCIFGEMSCEMIAKELVSKFDLSRCEVSEDNENGAVVTVLKVGEKENEKSHLSN</sequence>
<proteinExistence type="predicted"/>
<organism evidence="1">
    <name type="scientific">marine sediment metagenome</name>
    <dbReference type="NCBI Taxonomy" id="412755"/>
    <lineage>
        <taxon>unclassified sequences</taxon>
        <taxon>metagenomes</taxon>
        <taxon>ecological metagenomes</taxon>
    </lineage>
</organism>
<accession>A0A0F9PCV4</accession>
<gene>
    <name evidence="1" type="ORF">LCGC14_1230940</name>
</gene>
<comment type="caution">
    <text evidence="1">The sequence shown here is derived from an EMBL/GenBank/DDBJ whole genome shotgun (WGS) entry which is preliminary data.</text>
</comment>
<name>A0A0F9PCV4_9ZZZZ</name>
<dbReference type="EMBL" id="LAZR01006568">
    <property type="protein sequence ID" value="KKM91202.1"/>
    <property type="molecule type" value="Genomic_DNA"/>
</dbReference>
<protein>
    <submittedName>
        <fullName evidence="1">Uncharacterized protein</fullName>
    </submittedName>
</protein>
<dbReference type="AlphaFoldDB" id="A0A0F9PCV4"/>